<dbReference type="InterPro" id="IPR011010">
    <property type="entry name" value="DNA_brk_join_enz"/>
</dbReference>
<comment type="similarity">
    <text evidence="1">Belongs to the 'phage' integrase family.</text>
</comment>
<sequence>MATVKIKFRSSSVDGREGTVYYQVIHGRVARQINTSYKLFPAEWDKRHSRIVIISPDKDRQQYLLSLDKKITEDIDRLENVITVLERKGGAFTADGVTSAFHGEHRGLFFLVFMREVINGLKYLGKVRTVETYNSALNSFMRFMGGKDVPLRDMDFDLIIAYEAWLKSKEISMNTISFYMRILRATYNRAVEKELVTQRFPFKYVYTGVERTTKRAVPLRVMKQLRMLDLSIYPAKRFARDMLLFSFYTRGMSMVDMAFLRKKDLDNSILTYRRKKTGQRLFVKWEPCMQEIVDRYNIPESPYLLPIIVKSGVDERKQYINASHRINRHLKTIGKELGLSVPLTHYVARHSWASAARSKNIPISVISEGMGHDSETTTRIYLASLDTATIDKANSLILKSLCRE</sequence>
<dbReference type="InterPro" id="IPR050090">
    <property type="entry name" value="Tyrosine_recombinase_XerCD"/>
</dbReference>
<dbReference type="InterPro" id="IPR010998">
    <property type="entry name" value="Integrase_recombinase_N"/>
</dbReference>
<dbReference type="GO" id="GO:0006310">
    <property type="term" value="P:DNA recombination"/>
    <property type="evidence" value="ECO:0007669"/>
    <property type="project" value="UniProtKB-KW"/>
</dbReference>
<dbReference type="Pfam" id="PF00589">
    <property type="entry name" value="Phage_integrase"/>
    <property type="match status" value="1"/>
</dbReference>
<accession>A0A6I2NMI7</accession>
<dbReference type="GO" id="GO:0003677">
    <property type="term" value="F:DNA binding"/>
    <property type="evidence" value="ECO:0007669"/>
    <property type="project" value="UniProtKB-UniRule"/>
</dbReference>
<comment type="caution">
    <text evidence="7">The sequence shown here is derived from an EMBL/GenBank/DDBJ whole genome shotgun (WGS) entry which is preliminary data.</text>
</comment>
<keyword evidence="3 5" id="KW-0238">DNA-binding</keyword>
<evidence type="ECO:0000256" key="5">
    <source>
        <dbReference type="PROSITE-ProRule" id="PRU01248"/>
    </source>
</evidence>
<protein>
    <submittedName>
        <fullName evidence="7">Tyrosine-type recombinase/integrase</fullName>
    </submittedName>
</protein>
<dbReference type="InterPro" id="IPR044068">
    <property type="entry name" value="CB"/>
</dbReference>
<dbReference type="Pfam" id="PF13102">
    <property type="entry name" value="Phage_int_SAM_5"/>
    <property type="match status" value="1"/>
</dbReference>
<dbReference type="Proteomes" id="UP000432516">
    <property type="component" value="Unassembled WGS sequence"/>
</dbReference>
<dbReference type="SUPFAM" id="SSF56349">
    <property type="entry name" value="DNA breaking-rejoining enzymes"/>
    <property type="match status" value="1"/>
</dbReference>
<proteinExistence type="inferred from homology"/>
<keyword evidence="4" id="KW-0233">DNA recombination</keyword>
<evidence type="ECO:0000313" key="7">
    <source>
        <dbReference type="EMBL" id="MRZ53550.1"/>
    </source>
</evidence>
<gene>
    <name evidence="7" type="ORF">GKD68_02120</name>
</gene>
<evidence type="ECO:0000256" key="4">
    <source>
        <dbReference type="ARBA" id="ARBA00023172"/>
    </source>
</evidence>
<evidence type="ECO:0000259" key="6">
    <source>
        <dbReference type="PROSITE" id="PS51900"/>
    </source>
</evidence>
<name>A0A6I2NMI7_PARDI</name>
<dbReference type="PROSITE" id="PS51900">
    <property type="entry name" value="CB"/>
    <property type="match status" value="1"/>
</dbReference>
<dbReference type="PANTHER" id="PTHR30349:SF64">
    <property type="entry name" value="PROPHAGE INTEGRASE INTD-RELATED"/>
    <property type="match status" value="1"/>
</dbReference>
<organism evidence="7 8">
    <name type="scientific">Parabacteroides distasonis</name>
    <dbReference type="NCBI Taxonomy" id="823"/>
    <lineage>
        <taxon>Bacteria</taxon>
        <taxon>Pseudomonadati</taxon>
        <taxon>Bacteroidota</taxon>
        <taxon>Bacteroidia</taxon>
        <taxon>Bacteroidales</taxon>
        <taxon>Tannerellaceae</taxon>
        <taxon>Parabacteroides</taxon>
    </lineage>
</organism>
<keyword evidence="2" id="KW-0229">DNA integration</keyword>
<dbReference type="AlphaFoldDB" id="A0A6I2NMI7"/>
<dbReference type="InterPro" id="IPR002104">
    <property type="entry name" value="Integrase_catalytic"/>
</dbReference>
<feature type="domain" description="Core-binding (CB)" evidence="6">
    <location>
        <begin position="111"/>
        <end position="191"/>
    </location>
</feature>
<evidence type="ECO:0000256" key="1">
    <source>
        <dbReference type="ARBA" id="ARBA00008857"/>
    </source>
</evidence>
<reference evidence="7 8" key="1">
    <citation type="journal article" date="2019" name="Nat. Med.">
        <title>A library of human gut bacterial isolates paired with longitudinal multiomics data enables mechanistic microbiome research.</title>
        <authorList>
            <person name="Poyet M."/>
            <person name="Groussin M."/>
            <person name="Gibbons S.M."/>
            <person name="Avila-Pacheco J."/>
            <person name="Jiang X."/>
            <person name="Kearney S.M."/>
            <person name="Perrotta A.R."/>
            <person name="Berdy B."/>
            <person name="Zhao S."/>
            <person name="Lieberman T.D."/>
            <person name="Swanson P.K."/>
            <person name="Smith M."/>
            <person name="Roesemann S."/>
            <person name="Alexander J.E."/>
            <person name="Rich S.A."/>
            <person name="Livny J."/>
            <person name="Vlamakis H."/>
            <person name="Clish C."/>
            <person name="Bullock K."/>
            <person name="Deik A."/>
            <person name="Scott J."/>
            <person name="Pierce K.A."/>
            <person name="Xavier R.J."/>
            <person name="Alm E.J."/>
        </authorList>
    </citation>
    <scope>NUCLEOTIDE SEQUENCE [LARGE SCALE GENOMIC DNA]</scope>
    <source>
        <strain evidence="7 8">BIOML-A2</strain>
    </source>
</reference>
<dbReference type="EMBL" id="WKNE01000001">
    <property type="protein sequence ID" value="MRZ53550.1"/>
    <property type="molecule type" value="Genomic_DNA"/>
</dbReference>
<dbReference type="PANTHER" id="PTHR30349">
    <property type="entry name" value="PHAGE INTEGRASE-RELATED"/>
    <property type="match status" value="1"/>
</dbReference>
<evidence type="ECO:0000256" key="2">
    <source>
        <dbReference type="ARBA" id="ARBA00022908"/>
    </source>
</evidence>
<dbReference type="Gene3D" id="1.10.150.130">
    <property type="match status" value="1"/>
</dbReference>
<dbReference type="Gene3D" id="1.10.443.10">
    <property type="entry name" value="Intergrase catalytic core"/>
    <property type="match status" value="1"/>
</dbReference>
<evidence type="ECO:0000256" key="3">
    <source>
        <dbReference type="ARBA" id="ARBA00023125"/>
    </source>
</evidence>
<dbReference type="GO" id="GO:0015074">
    <property type="term" value="P:DNA integration"/>
    <property type="evidence" value="ECO:0007669"/>
    <property type="project" value="UniProtKB-KW"/>
</dbReference>
<dbReference type="InterPro" id="IPR025269">
    <property type="entry name" value="SAM-like_dom"/>
</dbReference>
<evidence type="ECO:0000313" key="8">
    <source>
        <dbReference type="Proteomes" id="UP000432516"/>
    </source>
</evidence>
<dbReference type="InterPro" id="IPR013762">
    <property type="entry name" value="Integrase-like_cat_sf"/>
</dbReference>
<dbReference type="CDD" id="cd01185">
    <property type="entry name" value="INTN1_C_like"/>
    <property type="match status" value="1"/>
</dbReference>